<sequence>SGGSSPTDPSPHAYGLFHRVPVEVRRQVLVEAFGKQTIHIDLIHGRPRDNPRGSPNKEHRLRRAPRAPQKLTSGPALHKLKPRPKKEWRWYSCVCHADLPSGTKSWSRFAEPCDDSCQGADNWRGLSLFRLLNLLISKFLDSYVEGMDVLWGTNTFRVQDMVILRNAQQLFLAHRWASIPRLEIQCSFSPHEWMLPAFDGEPVDPLPYSTRPSFHDLMKHLPPVLNNLRTLHLSLISTAARPFPSSDAASALVDLLKPAENMLRQLPSTIIECTVAVPSSLYRASRDEAIAEGRRVVEHFCRRQRERHWRKLDGPTGIDGYWVQLGKTDLSPFAVVPTACFGSGTGRSWREDVDLDERDLILYGLHWL</sequence>
<dbReference type="PANTHER" id="PTHR38790">
    <property type="entry name" value="2EXR DOMAIN-CONTAINING PROTEIN-RELATED"/>
    <property type="match status" value="1"/>
</dbReference>
<dbReference type="AlphaFoldDB" id="A0A8H6MNS6"/>
<feature type="non-terminal residue" evidence="3">
    <location>
        <position position="1"/>
    </location>
</feature>
<dbReference type="Proteomes" id="UP000639643">
    <property type="component" value="Unassembled WGS sequence"/>
</dbReference>
<evidence type="ECO:0000313" key="3">
    <source>
        <dbReference type="EMBL" id="KAF6803419.1"/>
    </source>
</evidence>
<evidence type="ECO:0000313" key="4">
    <source>
        <dbReference type="Proteomes" id="UP000639643"/>
    </source>
</evidence>
<dbReference type="OrthoDB" id="4788834at2759"/>
<evidence type="ECO:0000259" key="2">
    <source>
        <dbReference type="Pfam" id="PF24864"/>
    </source>
</evidence>
<evidence type="ECO:0000256" key="1">
    <source>
        <dbReference type="SAM" id="MobiDB-lite"/>
    </source>
</evidence>
<dbReference type="Pfam" id="PF24864">
    <property type="entry name" value="DUF7730"/>
    <property type="match status" value="1"/>
</dbReference>
<dbReference type="EMBL" id="WIGM01001200">
    <property type="protein sequence ID" value="KAF6803419.1"/>
    <property type="molecule type" value="Genomic_DNA"/>
</dbReference>
<comment type="caution">
    <text evidence="3">The sequence shown here is derived from an EMBL/GenBank/DDBJ whole genome shotgun (WGS) entry which is preliminary data.</text>
</comment>
<feature type="compositionally biased region" description="Basic and acidic residues" evidence="1">
    <location>
        <begin position="42"/>
        <end position="58"/>
    </location>
</feature>
<reference evidence="3" key="1">
    <citation type="journal article" date="2020" name="Phytopathology">
        <title>Genome Sequence Resources of Colletotrichum truncatum, C. plurivorum, C. musicola, and C. sojae: Four Species Pathogenic to Soybean (Glycine max).</title>
        <authorList>
            <person name="Rogerio F."/>
            <person name="Boufleur T.R."/>
            <person name="Ciampi-Guillardi M."/>
            <person name="Sukno S.A."/>
            <person name="Thon M.R."/>
            <person name="Massola Junior N.S."/>
            <person name="Baroncelli R."/>
        </authorList>
    </citation>
    <scope>NUCLEOTIDE SEQUENCE</scope>
    <source>
        <strain evidence="3">LFN0074</strain>
    </source>
</reference>
<feature type="region of interest" description="Disordered" evidence="1">
    <location>
        <begin position="42"/>
        <end position="78"/>
    </location>
</feature>
<gene>
    <name evidence="3" type="ORF">CMUS01_15093</name>
</gene>
<proteinExistence type="predicted"/>
<organism evidence="3 4">
    <name type="scientific">Colletotrichum musicola</name>
    <dbReference type="NCBI Taxonomy" id="2175873"/>
    <lineage>
        <taxon>Eukaryota</taxon>
        <taxon>Fungi</taxon>
        <taxon>Dikarya</taxon>
        <taxon>Ascomycota</taxon>
        <taxon>Pezizomycotina</taxon>
        <taxon>Sordariomycetes</taxon>
        <taxon>Hypocreomycetidae</taxon>
        <taxon>Glomerellales</taxon>
        <taxon>Glomerellaceae</taxon>
        <taxon>Colletotrichum</taxon>
        <taxon>Colletotrichum orchidearum species complex</taxon>
    </lineage>
</organism>
<dbReference type="InterPro" id="IPR056632">
    <property type="entry name" value="DUF7730"/>
</dbReference>
<dbReference type="PANTHER" id="PTHR38790:SF4">
    <property type="entry name" value="2EXR DOMAIN-CONTAINING PROTEIN"/>
    <property type="match status" value="1"/>
</dbReference>
<feature type="domain" description="DUF7730" evidence="2">
    <location>
        <begin position="16"/>
        <end position="256"/>
    </location>
</feature>
<accession>A0A8H6MNS6</accession>
<keyword evidence="4" id="KW-1185">Reference proteome</keyword>
<protein>
    <recommendedName>
        <fullName evidence="2">DUF7730 domain-containing protein</fullName>
    </recommendedName>
</protein>
<name>A0A8H6MNS6_9PEZI</name>